<evidence type="ECO:0000256" key="1">
    <source>
        <dbReference type="SAM" id="MobiDB-lite"/>
    </source>
</evidence>
<dbReference type="AlphaFoldDB" id="A0A914H913"/>
<evidence type="ECO:0000313" key="2">
    <source>
        <dbReference type="Proteomes" id="UP000887572"/>
    </source>
</evidence>
<evidence type="ECO:0000313" key="3">
    <source>
        <dbReference type="WBParaSite" id="Gr19_v10_g14918.t1"/>
    </source>
</evidence>
<keyword evidence="2" id="KW-1185">Reference proteome</keyword>
<feature type="region of interest" description="Disordered" evidence="1">
    <location>
        <begin position="1"/>
        <end position="20"/>
    </location>
</feature>
<reference evidence="3" key="1">
    <citation type="submission" date="2022-11" db="UniProtKB">
        <authorList>
            <consortium name="WormBaseParasite"/>
        </authorList>
    </citation>
    <scope>IDENTIFICATION</scope>
</reference>
<accession>A0A914H913</accession>
<dbReference type="Proteomes" id="UP000887572">
    <property type="component" value="Unplaced"/>
</dbReference>
<dbReference type="WBParaSite" id="Gr19_v10_g14918.t1">
    <property type="protein sequence ID" value="Gr19_v10_g14918.t1"/>
    <property type="gene ID" value="Gr19_v10_g14918"/>
</dbReference>
<proteinExistence type="predicted"/>
<sequence>MSSSSTSTSTSSTRASTFNKPSSSIYAANLLRKNLQILHFWTYNYIDKHEHFDQYQHQFHLNNFNRFNYQKDFTFKLFHDSVDGGAWPFLVRGAICLVCDALRCPGQHARYTSKISVLVLPRKGLVNQ</sequence>
<feature type="compositionally biased region" description="Low complexity" evidence="1">
    <location>
        <begin position="1"/>
        <end position="17"/>
    </location>
</feature>
<organism evidence="2 3">
    <name type="scientific">Globodera rostochiensis</name>
    <name type="common">Golden nematode worm</name>
    <name type="synonym">Heterodera rostochiensis</name>
    <dbReference type="NCBI Taxonomy" id="31243"/>
    <lineage>
        <taxon>Eukaryota</taxon>
        <taxon>Metazoa</taxon>
        <taxon>Ecdysozoa</taxon>
        <taxon>Nematoda</taxon>
        <taxon>Chromadorea</taxon>
        <taxon>Rhabditida</taxon>
        <taxon>Tylenchina</taxon>
        <taxon>Tylenchomorpha</taxon>
        <taxon>Tylenchoidea</taxon>
        <taxon>Heteroderidae</taxon>
        <taxon>Heteroderinae</taxon>
        <taxon>Globodera</taxon>
    </lineage>
</organism>
<protein>
    <submittedName>
        <fullName evidence="3">Uncharacterized protein</fullName>
    </submittedName>
</protein>
<name>A0A914H913_GLORO</name>